<feature type="region of interest" description="Disordered" evidence="1">
    <location>
        <begin position="1"/>
        <end position="31"/>
    </location>
</feature>
<dbReference type="VEuPathDB" id="GiardiaDB:QR46_4831"/>
<evidence type="ECO:0000256" key="1">
    <source>
        <dbReference type="SAM" id="MobiDB-lite"/>
    </source>
</evidence>
<sequence length="65" mass="7198">MLMPASSTGGPRRVWPPSTLTQGRETRGPVRGGAALQEKQTHFNHLLAHQLPDRAATYCLQMRCL</sequence>
<evidence type="ECO:0000313" key="2">
    <source>
        <dbReference type="EMBL" id="KWX11212.1"/>
    </source>
</evidence>
<accession>A0A132NN45</accession>
<protein>
    <submittedName>
        <fullName evidence="2">Uncharacterized protein</fullName>
    </submittedName>
</protein>
<dbReference type="AlphaFoldDB" id="A0A132NN45"/>
<name>A0A132NN45_GIAIN</name>
<dbReference type="EMBL" id="JXTI01000241">
    <property type="protein sequence ID" value="KWX11212.1"/>
    <property type="molecule type" value="Genomic_DNA"/>
</dbReference>
<gene>
    <name evidence="2" type="ORF">QR46_4831</name>
</gene>
<organism evidence="2 3">
    <name type="scientific">Giardia duodenalis assemblage B</name>
    <dbReference type="NCBI Taxonomy" id="1394984"/>
    <lineage>
        <taxon>Eukaryota</taxon>
        <taxon>Metamonada</taxon>
        <taxon>Diplomonadida</taxon>
        <taxon>Hexamitidae</taxon>
        <taxon>Giardiinae</taxon>
        <taxon>Giardia</taxon>
    </lineage>
</organism>
<evidence type="ECO:0000313" key="3">
    <source>
        <dbReference type="Proteomes" id="UP000070089"/>
    </source>
</evidence>
<comment type="caution">
    <text evidence="2">The sequence shown here is derived from an EMBL/GenBank/DDBJ whole genome shotgun (WGS) entry which is preliminary data.</text>
</comment>
<dbReference type="Proteomes" id="UP000070089">
    <property type="component" value="Unassembled WGS sequence"/>
</dbReference>
<proteinExistence type="predicted"/>
<reference evidence="2 3" key="1">
    <citation type="journal article" date="2015" name="Mol. Biochem. Parasitol.">
        <title>Identification of polymorphic genes for use in assemblage B genotyping assays through comparative genomics of multiple assemblage B Giardia duodenalis isolates.</title>
        <authorList>
            <person name="Wielinga C."/>
            <person name="Thompson R.C."/>
            <person name="Monis P."/>
            <person name="Ryan U."/>
        </authorList>
    </citation>
    <scope>NUCLEOTIDE SEQUENCE [LARGE SCALE GENOMIC DNA]</scope>
    <source>
        <strain evidence="2 3">BAH15c1</strain>
    </source>
</reference>